<dbReference type="InterPro" id="IPR001917">
    <property type="entry name" value="Aminotrans_II_pyridoxalP_BS"/>
</dbReference>
<dbReference type="InterPro" id="IPR015421">
    <property type="entry name" value="PyrdxlP-dep_Trfase_major"/>
</dbReference>
<dbReference type="Pfam" id="PF00155">
    <property type="entry name" value="Aminotran_1_2"/>
    <property type="match status" value="1"/>
</dbReference>
<dbReference type="GO" id="GO:0009102">
    <property type="term" value="P:biotin biosynthetic process"/>
    <property type="evidence" value="ECO:0007669"/>
    <property type="project" value="UniProtKB-UniPathway"/>
</dbReference>
<dbReference type="GO" id="GO:0008710">
    <property type="term" value="F:8-amino-7-oxononanoate synthase activity"/>
    <property type="evidence" value="ECO:0007669"/>
    <property type="project" value="UniProtKB-EC"/>
</dbReference>
<reference evidence="13" key="1">
    <citation type="submission" date="2013-08" db="EMBL/GenBank/DDBJ databases">
        <authorList>
            <person name="Mendez C."/>
            <person name="Richter M."/>
            <person name="Ferrer M."/>
            <person name="Sanchez J."/>
        </authorList>
    </citation>
    <scope>NUCLEOTIDE SEQUENCE</scope>
</reference>
<sequence length="406" mass="42510">MRADLIERAAARQRERAEAALLRRLRTVQDSAAPWIVLDGRRLLSFASNDYLGLAAHPRVREALCAAAARWGVGAGAAHLLGGHRAPHAELELALAEWTGRERALLFATGYMANLGVLDALLAPGDVCVQDKLNHASLLDGARLCGAELRRYPHADAGAASRQLALRPHAAALLASDAVFSMDGDLAPLADLAALAQQRCATLMIDDAHGLGVRGARGAGSLAQAGLSARDAPILMATLGKALGTLGAFVAGDAALVEALTQFARAHVYSTALPPALAAATLAALRLAQQGDELRAHLRALIAQLRAGATARGLRLLPSTTPIQPLWLGSATTAQAWAAALEARGFYVPAIRPPTVPRGQARLRIALSAAHASGDVERLLDALATLQQQHATPMNRRARLTHPSPP</sequence>
<comment type="caution">
    <text evidence="13">The sequence shown here is derived from an EMBL/GenBank/DDBJ whole genome shotgun (WGS) entry which is preliminary data.</text>
</comment>
<dbReference type="PANTHER" id="PTHR13693">
    <property type="entry name" value="CLASS II AMINOTRANSFERASE/8-AMINO-7-OXONONANOATE SYNTHASE"/>
    <property type="match status" value="1"/>
</dbReference>
<gene>
    <name evidence="13" type="ORF">B1B_17485</name>
</gene>
<dbReference type="NCBIfam" id="TIGR00858">
    <property type="entry name" value="bioF"/>
    <property type="match status" value="1"/>
</dbReference>
<keyword evidence="8" id="KW-0663">Pyridoxal phosphate</keyword>
<evidence type="ECO:0000256" key="1">
    <source>
        <dbReference type="ARBA" id="ARBA00001933"/>
    </source>
</evidence>
<keyword evidence="7" id="KW-0093">Biotin biosynthesis</keyword>
<accession>T0YE75</accession>
<dbReference type="PANTHER" id="PTHR13693:SF100">
    <property type="entry name" value="8-AMINO-7-OXONONANOATE SYNTHASE"/>
    <property type="match status" value="1"/>
</dbReference>
<evidence type="ECO:0000256" key="4">
    <source>
        <dbReference type="ARBA" id="ARBA00011738"/>
    </source>
</evidence>
<reference evidence="13" key="2">
    <citation type="journal article" date="2014" name="ISME J.">
        <title>Microbial stratification in low pH oxic and suboxic macroscopic growths along an acid mine drainage.</title>
        <authorList>
            <person name="Mendez-Garcia C."/>
            <person name="Mesa V."/>
            <person name="Sprenger R.R."/>
            <person name="Richter M."/>
            <person name="Diez M.S."/>
            <person name="Solano J."/>
            <person name="Bargiela R."/>
            <person name="Golyshina O.V."/>
            <person name="Manteca A."/>
            <person name="Ramos J.L."/>
            <person name="Gallego J.R."/>
            <person name="Llorente I."/>
            <person name="Martins Dos Santos V.A."/>
            <person name="Jensen O.N."/>
            <person name="Pelaez A.I."/>
            <person name="Sanchez J."/>
            <person name="Ferrer M."/>
        </authorList>
    </citation>
    <scope>NUCLEOTIDE SEQUENCE</scope>
</reference>
<dbReference type="InterPro" id="IPR004723">
    <property type="entry name" value="AONS_Archaea/Proteobacteria"/>
</dbReference>
<dbReference type="SUPFAM" id="SSF53383">
    <property type="entry name" value="PLP-dependent transferases"/>
    <property type="match status" value="1"/>
</dbReference>
<dbReference type="PROSITE" id="PS00599">
    <property type="entry name" value="AA_TRANSFER_CLASS_2"/>
    <property type="match status" value="1"/>
</dbReference>
<dbReference type="InterPro" id="IPR015422">
    <property type="entry name" value="PyrdxlP-dep_Trfase_small"/>
</dbReference>
<protein>
    <recommendedName>
        <fullName evidence="5">8-amino-7-oxononanoate synthase</fullName>
        <ecNumber evidence="5">2.3.1.47</ecNumber>
    </recommendedName>
    <alternativeName>
        <fullName evidence="9">7-keto-8-amino-pelargonic acid synthase</fullName>
    </alternativeName>
    <alternativeName>
        <fullName evidence="10">8-amino-7-ketopelargonate synthase</fullName>
    </alternativeName>
</protein>
<organism evidence="13">
    <name type="scientific">mine drainage metagenome</name>
    <dbReference type="NCBI Taxonomy" id="410659"/>
    <lineage>
        <taxon>unclassified sequences</taxon>
        <taxon>metagenomes</taxon>
        <taxon>ecological metagenomes</taxon>
    </lineage>
</organism>
<evidence type="ECO:0000256" key="2">
    <source>
        <dbReference type="ARBA" id="ARBA00004746"/>
    </source>
</evidence>
<evidence type="ECO:0000256" key="10">
    <source>
        <dbReference type="ARBA" id="ARBA00033381"/>
    </source>
</evidence>
<dbReference type="Gene3D" id="3.90.1150.10">
    <property type="entry name" value="Aspartate Aminotransferase, domain 1"/>
    <property type="match status" value="1"/>
</dbReference>
<feature type="domain" description="Aminotransferase class I/classII large" evidence="12">
    <location>
        <begin position="43"/>
        <end position="383"/>
    </location>
</feature>
<dbReference type="UniPathway" id="UPA00078"/>
<evidence type="ECO:0000256" key="5">
    <source>
        <dbReference type="ARBA" id="ARBA00013187"/>
    </source>
</evidence>
<dbReference type="AlphaFoldDB" id="T0YE75"/>
<dbReference type="EC" id="2.3.1.47" evidence="5"/>
<keyword evidence="13" id="KW-0012">Acyltransferase</keyword>
<proteinExistence type="inferred from homology"/>
<evidence type="ECO:0000259" key="12">
    <source>
        <dbReference type="Pfam" id="PF00155"/>
    </source>
</evidence>
<dbReference type="EMBL" id="AUZY01011679">
    <property type="protein sequence ID" value="EQD33676.1"/>
    <property type="molecule type" value="Genomic_DNA"/>
</dbReference>
<comment type="similarity">
    <text evidence="3">Belongs to the class-II pyridoxal-phosphate-dependent aminotransferase family. BioF subfamily.</text>
</comment>
<evidence type="ECO:0000256" key="7">
    <source>
        <dbReference type="ARBA" id="ARBA00022756"/>
    </source>
</evidence>
<evidence type="ECO:0000313" key="13">
    <source>
        <dbReference type="EMBL" id="EQD33676.1"/>
    </source>
</evidence>
<dbReference type="GO" id="GO:0030170">
    <property type="term" value="F:pyridoxal phosphate binding"/>
    <property type="evidence" value="ECO:0007669"/>
    <property type="project" value="InterPro"/>
</dbReference>
<evidence type="ECO:0000256" key="6">
    <source>
        <dbReference type="ARBA" id="ARBA00022679"/>
    </source>
</evidence>
<comment type="catalytic activity">
    <reaction evidence="11">
        <text>6-carboxyhexanoyl-[ACP] + L-alanine + H(+) = (8S)-8-amino-7-oxononanoate + holo-[ACP] + CO2</text>
        <dbReference type="Rhea" id="RHEA:42288"/>
        <dbReference type="Rhea" id="RHEA-COMP:9685"/>
        <dbReference type="Rhea" id="RHEA-COMP:9955"/>
        <dbReference type="ChEBI" id="CHEBI:15378"/>
        <dbReference type="ChEBI" id="CHEBI:16526"/>
        <dbReference type="ChEBI" id="CHEBI:57972"/>
        <dbReference type="ChEBI" id="CHEBI:64479"/>
        <dbReference type="ChEBI" id="CHEBI:78846"/>
        <dbReference type="ChEBI" id="CHEBI:149468"/>
        <dbReference type="EC" id="2.3.1.47"/>
    </reaction>
</comment>
<keyword evidence="6 13" id="KW-0808">Transferase</keyword>
<dbReference type="InterPro" id="IPR050087">
    <property type="entry name" value="AON_synthase_class-II"/>
</dbReference>
<comment type="cofactor">
    <cofactor evidence="1">
        <name>pyridoxal 5'-phosphate</name>
        <dbReference type="ChEBI" id="CHEBI:597326"/>
    </cofactor>
</comment>
<comment type="subunit">
    <text evidence="4">Homodimer.</text>
</comment>
<dbReference type="InterPro" id="IPR015424">
    <property type="entry name" value="PyrdxlP-dep_Trfase"/>
</dbReference>
<evidence type="ECO:0000256" key="3">
    <source>
        <dbReference type="ARBA" id="ARBA00010008"/>
    </source>
</evidence>
<evidence type="ECO:0000256" key="11">
    <source>
        <dbReference type="ARBA" id="ARBA00047715"/>
    </source>
</evidence>
<dbReference type="InterPro" id="IPR022834">
    <property type="entry name" value="AONS_Proteobacteria"/>
</dbReference>
<evidence type="ECO:0000256" key="8">
    <source>
        <dbReference type="ARBA" id="ARBA00022898"/>
    </source>
</evidence>
<dbReference type="HAMAP" id="MF_01693">
    <property type="entry name" value="BioF_aminotrans_2"/>
    <property type="match status" value="1"/>
</dbReference>
<dbReference type="Gene3D" id="3.40.640.10">
    <property type="entry name" value="Type I PLP-dependent aspartate aminotransferase-like (Major domain)"/>
    <property type="match status" value="1"/>
</dbReference>
<evidence type="ECO:0000256" key="9">
    <source>
        <dbReference type="ARBA" id="ARBA00032610"/>
    </source>
</evidence>
<comment type="pathway">
    <text evidence="2">Cofactor biosynthesis; biotin biosynthesis.</text>
</comment>
<name>T0YE75_9ZZZZ</name>
<dbReference type="InterPro" id="IPR004839">
    <property type="entry name" value="Aminotransferase_I/II_large"/>
</dbReference>